<dbReference type="AlphaFoldDB" id="A0AAV9ZT78"/>
<keyword evidence="3" id="KW-1185">Reference proteome</keyword>
<sequence>MSVPRHEKNLDPRSRPGSTATLGMTNFGGGDGDVRNFSSKKGKKCRKLAARLSPGHCCDFCYSAIGYNPLGLKVPVLPIGVKLPVDVLAKTMTLFSDFPPVGHSVKTA</sequence>
<accession>A0AAV9ZT78</accession>
<evidence type="ECO:0000313" key="3">
    <source>
        <dbReference type="Proteomes" id="UP001362999"/>
    </source>
</evidence>
<evidence type="ECO:0000256" key="1">
    <source>
        <dbReference type="SAM" id="MobiDB-lite"/>
    </source>
</evidence>
<proteinExistence type="predicted"/>
<name>A0AAV9ZT78_9AGAR</name>
<protein>
    <submittedName>
        <fullName evidence="2">Uncharacterized protein</fullName>
    </submittedName>
</protein>
<gene>
    <name evidence="2" type="ORF">R3P38DRAFT_3373610</name>
</gene>
<feature type="region of interest" description="Disordered" evidence="1">
    <location>
        <begin position="1"/>
        <end position="35"/>
    </location>
</feature>
<feature type="compositionally biased region" description="Basic and acidic residues" evidence="1">
    <location>
        <begin position="1"/>
        <end position="14"/>
    </location>
</feature>
<reference evidence="2 3" key="1">
    <citation type="journal article" date="2024" name="J Genomics">
        <title>Draft genome sequencing and assembly of Favolaschia claudopus CIRM-BRFM 2984 isolated from oak limbs.</title>
        <authorList>
            <person name="Navarro D."/>
            <person name="Drula E."/>
            <person name="Chaduli D."/>
            <person name="Cazenave R."/>
            <person name="Ahrendt S."/>
            <person name="Wang J."/>
            <person name="Lipzen A."/>
            <person name="Daum C."/>
            <person name="Barry K."/>
            <person name="Grigoriev I.V."/>
            <person name="Favel A."/>
            <person name="Rosso M.N."/>
            <person name="Martin F."/>
        </authorList>
    </citation>
    <scope>NUCLEOTIDE SEQUENCE [LARGE SCALE GENOMIC DNA]</scope>
    <source>
        <strain evidence="2 3">CIRM-BRFM 2984</strain>
    </source>
</reference>
<dbReference type="Proteomes" id="UP001362999">
    <property type="component" value="Unassembled WGS sequence"/>
</dbReference>
<organism evidence="2 3">
    <name type="scientific">Favolaschia claudopus</name>
    <dbReference type="NCBI Taxonomy" id="2862362"/>
    <lineage>
        <taxon>Eukaryota</taxon>
        <taxon>Fungi</taxon>
        <taxon>Dikarya</taxon>
        <taxon>Basidiomycota</taxon>
        <taxon>Agaricomycotina</taxon>
        <taxon>Agaricomycetes</taxon>
        <taxon>Agaricomycetidae</taxon>
        <taxon>Agaricales</taxon>
        <taxon>Marasmiineae</taxon>
        <taxon>Mycenaceae</taxon>
        <taxon>Favolaschia</taxon>
    </lineage>
</organism>
<comment type="caution">
    <text evidence="2">The sequence shown here is derived from an EMBL/GenBank/DDBJ whole genome shotgun (WGS) entry which is preliminary data.</text>
</comment>
<evidence type="ECO:0000313" key="2">
    <source>
        <dbReference type="EMBL" id="KAK6991712.1"/>
    </source>
</evidence>
<dbReference type="EMBL" id="JAWWNJ010000116">
    <property type="protein sequence ID" value="KAK6991712.1"/>
    <property type="molecule type" value="Genomic_DNA"/>
</dbReference>